<comment type="caution">
    <text evidence="1">The sequence shown here is derived from an EMBL/GenBank/DDBJ whole genome shotgun (WGS) entry which is preliminary data.</text>
</comment>
<dbReference type="AlphaFoldDB" id="A0A553PMA2"/>
<gene>
    <name evidence="1" type="ORF">TCAL_06181</name>
</gene>
<reference evidence="1 2" key="1">
    <citation type="journal article" date="2018" name="Nat. Ecol. Evol.">
        <title>Genomic signatures of mitonuclear coevolution across populations of Tigriopus californicus.</title>
        <authorList>
            <person name="Barreto F.S."/>
            <person name="Watson E.T."/>
            <person name="Lima T.G."/>
            <person name="Willett C.S."/>
            <person name="Edmands S."/>
            <person name="Li W."/>
            <person name="Burton R.S."/>
        </authorList>
    </citation>
    <scope>NUCLEOTIDE SEQUENCE [LARGE SCALE GENOMIC DNA]</scope>
    <source>
        <strain evidence="1 2">San Diego</strain>
    </source>
</reference>
<organism evidence="1 2">
    <name type="scientific">Tigriopus californicus</name>
    <name type="common">Marine copepod</name>
    <dbReference type="NCBI Taxonomy" id="6832"/>
    <lineage>
        <taxon>Eukaryota</taxon>
        <taxon>Metazoa</taxon>
        <taxon>Ecdysozoa</taxon>
        <taxon>Arthropoda</taxon>
        <taxon>Crustacea</taxon>
        <taxon>Multicrustacea</taxon>
        <taxon>Hexanauplia</taxon>
        <taxon>Copepoda</taxon>
        <taxon>Harpacticoida</taxon>
        <taxon>Harpacticidae</taxon>
        <taxon>Tigriopus</taxon>
    </lineage>
</organism>
<accession>A0A553PMA2</accession>
<keyword evidence="2" id="KW-1185">Reference proteome</keyword>
<proteinExistence type="predicted"/>
<sequence>MNLLNLLAQGGTTNEEDLVINMFHSALNPTWFRVQRLGLINENSCCHVFNVGLDNLNHNTIATILKGHSMGRMVFDFEYYDHGDLLMMPNIRAGVLHSGIGDFYNVQIFPGQSLDLELRACENQRSSHVSWTLVLARAELIEPNELNRIEMCRLYRQLSRRCQEEDPRRKFLGEKYPNICSDVGDFYIKFQFKECLSNNYALERTHDVAQYIRDNLASITLNIDSIQ</sequence>
<protein>
    <submittedName>
        <fullName evidence="1">Uncharacterized protein</fullName>
    </submittedName>
</protein>
<dbReference type="EMBL" id="VCGU01000003">
    <property type="protein sequence ID" value="TRY78814.1"/>
    <property type="molecule type" value="Genomic_DNA"/>
</dbReference>
<dbReference type="Proteomes" id="UP000318571">
    <property type="component" value="Chromosome 11"/>
</dbReference>
<evidence type="ECO:0000313" key="1">
    <source>
        <dbReference type="EMBL" id="TRY78814.1"/>
    </source>
</evidence>
<name>A0A553PMA2_TIGCA</name>
<evidence type="ECO:0000313" key="2">
    <source>
        <dbReference type="Proteomes" id="UP000318571"/>
    </source>
</evidence>